<feature type="region of interest" description="Disordered" evidence="1">
    <location>
        <begin position="683"/>
        <end position="712"/>
    </location>
</feature>
<feature type="compositionally biased region" description="Basic and acidic residues" evidence="1">
    <location>
        <begin position="1713"/>
        <end position="1722"/>
    </location>
</feature>
<keyword evidence="3" id="KW-1185">Reference proteome</keyword>
<sequence length="1871" mass="214608">MIITKEDNFSRKTKSSVKFTSDVSISSSRNDEFMKGDIFKNSILHLTESDITSNRGRSRKKPISSMKRAPKRPPSTANRSSCTTFRYNNEFLSNIEQYSGLYGTSVSSTSSKYCRKESICSCSELESVVGLFRNNITDGNSKHNNSKIICDQKKKNDKVYSELNDSTKKQNHRLEYMSTNGEKYSRRNKSAAMQEKHFDSMRFHRRAQQIIVYNVHCVETPKEKAEEFTSNPTGGTSCPTNCCKNDAIPEECEDKESDISKHKECTPQPGSQCMRIRSSNLKKPSIKKDDCKVKRHFSHLLPSTENYDGYITSESLNIDSQYIGCNEDCFGTSFNQILGNPRSHKTTPSNLNTSQTDFLTFSKINPLEADLNIPITPPSIQNMDSNFCESCQFPNLFNVHGKYLQRVQDVQIRKIPDNIPGSQFLNESFKPCEPFLNPQNGLFEEKNINQNNTDNVMKPAENYFKTVLPSNDNTLNKNKNNDEIVTNWIPREKRKRHCTLCRTGTVDEGELSFNSPYNDVDKKLEINFSKALNENNNHKYQSNDNIINLKQGEKSEPENGEYVQKTQNERPRATFDVFEDVMPQRHLSMPKYKRVRKIPFQTNQNAKNDFCLCRQYPNDVNVNLKYLCVNKVQKQGIPHQTKEHLRIHSNIESHYINHRKSDIVGDCRCKIDKGPSKELSEPKKIIENADEKSIKATTTKSSSNTKLPEDETAVTKTQKRSTRNEQTIKRVTPLYKKKRNCTFCRSGRADDEELTLGLINQSDINSNTDLIGRDINYVQGNKEPDERNENLVNSRPITERTKSIGLESKDAEETTHTFDMGRNITIQIIPNFASSSNAYRDKENEERSLSIPSGKLIEDPASNSTKNATPQNQIDIRIRKSKENVYNPIENTDLNRTTRMTRRDRYRKSQMKDRQSSKWWSCSWRRKKYPYDRNGRYRIKPDCCTSIDDISSELDCQRVVPISDNPKIVIMRNCSGQQNCSTKPNCSKPRNKEENLVKYMHRLNRTIVQDLLATPCPSTSTAYIQTCTQNTQQTPLTCADALPYAYNLKPQTVNQFSQYESNFNPTKMLDGMRGSTAIMNENKTLYECLKQLTKKISYIENRFESDDEYENYSQDFNNCCCCCNRNARCCCCPNTMTVPRKSNKKCKPCTQSRSVEVMRPLKHCGTVTSKECIQENACTNTEIRPKMSKAVIRRKCRHYCRSPCCHCCRQTPCCPCVPDLDNELFDNTQIVSYHYESAIPCLESDKIMYNCQCEHEIPFCKSQFDLKKNIPMDTKDTSTTEYQSVKSCQCNEAKSEVKSTNTTAILDYAQITNDEFMKSVTLDLCNLGDKTLSKFGVPSRQYPWSSKNFLPNMPNEIYRFIRTESYHIPITEQIFDPTPCLRPEIINITGKTNVLQDINLIDMANKSGSPDAAGDIKETSSNNKKNLASICEAIFNTEERGHDTIQSCVNLGWTTNRQLQFSREKSLAEYIDNSKLLQKEDSVQSKDNMIHYNSHRQSEQESKDELVNNDKHNIEFEDNILPQHKIDIKRNKSVIKLTNKKTVDNIQPKKDQKSKTFITIGNSSTYTPKPFTTKTGLMSFIPPFRDNFRSCTQVNKTKQKPPLGSKSKSNIKKIPIKKTKNTANILQGRNLKTVTAEKEIQREQKLHKNDLSIISSEELSNTIKSDGEELETTITETDSETELKFQDSLTENQLLKNVDNSDIMSPENNDTENDPKFPEKPIEANNRNNTLETEPLEQKGNNEKQNVGNSIKFDEIYSFYDKCFKPSNDPKTVMSVPYFKTNVADIVKSLEFKKSLTTKSFLHSLVGSVVNTENQTETTLNNVLFEENIKNVVEISDSEPIYENFFTKSSYQNAVQIPQKILSKTDLISLK</sequence>
<evidence type="ECO:0000256" key="1">
    <source>
        <dbReference type="SAM" id="MobiDB-lite"/>
    </source>
</evidence>
<evidence type="ECO:0000313" key="3">
    <source>
        <dbReference type="Proteomes" id="UP001431783"/>
    </source>
</evidence>
<evidence type="ECO:0000313" key="2">
    <source>
        <dbReference type="EMBL" id="KAK9884140.1"/>
    </source>
</evidence>
<dbReference type="EMBL" id="JARQZJ010000092">
    <property type="protein sequence ID" value="KAK9884140.1"/>
    <property type="molecule type" value="Genomic_DNA"/>
</dbReference>
<organism evidence="2 3">
    <name type="scientific">Henosepilachna vigintioctopunctata</name>
    <dbReference type="NCBI Taxonomy" id="420089"/>
    <lineage>
        <taxon>Eukaryota</taxon>
        <taxon>Metazoa</taxon>
        <taxon>Ecdysozoa</taxon>
        <taxon>Arthropoda</taxon>
        <taxon>Hexapoda</taxon>
        <taxon>Insecta</taxon>
        <taxon>Pterygota</taxon>
        <taxon>Neoptera</taxon>
        <taxon>Endopterygota</taxon>
        <taxon>Coleoptera</taxon>
        <taxon>Polyphaga</taxon>
        <taxon>Cucujiformia</taxon>
        <taxon>Coccinelloidea</taxon>
        <taxon>Coccinellidae</taxon>
        <taxon>Epilachninae</taxon>
        <taxon>Epilachnini</taxon>
        <taxon>Henosepilachna</taxon>
    </lineage>
</organism>
<reference evidence="2 3" key="1">
    <citation type="submission" date="2023-03" db="EMBL/GenBank/DDBJ databases">
        <title>Genome insight into feeding habits of ladybird beetles.</title>
        <authorList>
            <person name="Li H.-S."/>
            <person name="Huang Y.-H."/>
            <person name="Pang H."/>
        </authorList>
    </citation>
    <scope>NUCLEOTIDE SEQUENCE [LARGE SCALE GENOMIC DNA]</scope>
    <source>
        <strain evidence="2">SYSU_2023b</strain>
        <tissue evidence="2">Whole body</tissue>
    </source>
</reference>
<feature type="compositionally biased region" description="Basic and acidic residues" evidence="1">
    <location>
        <begin position="839"/>
        <end position="848"/>
    </location>
</feature>
<feature type="compositionally biased region" description="Low complexity" evidence="1">
    <location>
        <begin position="695"/>
        <end position="706"/>
    </location>
</feature>
<feature type="compositionally biased region" description="Polar residues" evidence="1">
    <location>
        <begin position="861"/>
        <end position="871"/>
    </location>
</feature>
<feature type="region of interest" description="Disordered" evidence="1">
    <location>
        <begin position="50"/>
        <end position="81"/>
    </location>
</feature>
<name>A0AAW1UNN4_9CUCU</name>
<feature type="region of interest" description="Disordered" evidence="1">
    <location>
        <begin position="1687"/>
        <end position="1746"/>
    </location>
</feature>
<feature type="region of interest" description="Disordered" evidence="1">
    <location>
        <begin position="839"/>
        <end position="871"/>
    </location>
</feature>
<dbReference type="Proteomes" id="UP001431783">
    <property type="component" value="Unassembled WGS sequence"/>
</dbReference>
<proteinExistence type="predicted"/>
<feature type="compositionally biased region" description="Basic and acidic residues" evidence="1">
    <location>
        <begin position="683"/>
        <end position="694"/>
    </location>
</feature>
<comment type="caution">
    <text evidence="2">The sequence shown here is derived from an EMBL/GenBank/DDBJ whole genome shotgun (WGS) entry which is preliminary data.</text>
</comment>
<accession>A0AAW1UNN4</accession>
<protein>
    <submittedName>
        <fullName evidence="2">Uncharacterized protein</fullName>
    </submittedName>
</protein>
<feature type="compositionally biased region" description="Polar residues" evidence="1">
    <location>
        <begin position="1687"/>
        <end position="1708"/>
    </location>
</feature>
<gene>
    <name evidence="2" type="ORF">WA026_005091</name>
</gene>